<dbReference type="SUPFAM" id="SSF69618">
    <property type="entry name" value="HemD-like"/>
    <property type="match status" value="1"/>
</dbReference>
<gene>
    <name evidence="2" type="ORF">OO016_03530</name>
</gene>
<feature type="domain" description="Tetrapyrrole biosynthesis uroporphyrinogen III synthase" evidence="1">
    <location>
        <begin position="38"/>
        <end position="213"/>
    </location>
</feature>
<dbReference type="CDD" id="cd06578">
    <property type="entry name" value="HemD"/>
    <property type="match status" value="1"/>
</dbReference>
<proteinExistence type="predicted"/>
<accession>A0AAE3SMU3</accession>
<dbReference type="EMBL" id="JAPFQP010000001">
    <property type="protein sequence ID" value="MCX2718666.1"/>
    <property type="molecule type" value="Genomic_DNA"/>
</dbReference>
<dbReference type="AlphaFoldDB" id="A0AAE3SMU3"/>
<dbReference type="PANTHER" id="PTHR12390">
    <property type="entry name" value="UROPORPHYRINOGEN III SYNTHASE"/>
    <property type="match status" value="1"/>
</dbReference>
<reference evidence="2" key="1">
    <citation type="submission" date="2022-11" db="EMBL/GenBank/DDBJ databases">
        <title>The characterization of three novel Bacteroidetes species and genomic analysis of their roles in tidal elemental geochemical cycles.</title>
        <authorList>
            <person name="Ma K.-J."/>
        </authorList>
    </citation>
    <scope>NUCLEOTIDE SEQUENCE</scope>
    <source>
        <strain evidence="2">M415</strain>
    </source>
</reference>
<name>A0AAE3SMU3_9FLAO</name>
<keyword evidence="3" id="KW-1185">Reference proteome</keyword>
<protein>
    <submittedName>
        <fullName evidence="2">Uroporphyrinogen-III synthase</fullName>
    </submittedName>
</protein>
<dbReference type="InterPro" id="IPR003754">
    <property type="entry name" value="4pyrrol_synth_uPrphyn_synth"/>
</dbReference>
<dbReference type="PANTHER" id="PTHR12390:SF0">
    <property type="entry name" value="UROPORPHYRINOGEN-III SYNTHASE"/>
    <property type="match status" value="1"/>
</dbReference>
<dbReference type="GO" id="GO:0004852">
    <property type="term" value="F:uroporphyrinogen-III synthase activity"/>
    <property type="evidence" value="ECO:0007669"/>
    <property type="project" value="InterPro"/>
</dbReference>
<dbReference type="InterPro" id="IPR036108">
    <property type="entry name" value="4pyrrol_syn_uPrphyn_synt_sf"/>
</dbReference>
<dbReference type="GO" id="GO:0006780">
    <property type="term" value="P:uroporphyrinogen III biosynthetic process"/>
    <property type="evidence" value="ECO:0007669"/>
    <property type="project" value="InterPro"/>
</dbReference>
<comment type="caution">
    <text evidence="2">The sequence shown here is derived from an EMBL/GenBank/DDBJ whole genome shotgun (WGS) entry which is preliminary data.</text>
</comment>
<organism evidence="2 3">
    <name type="scientific">Lentiprolixibacter aurantiacus</name>
    <dbReference type="NCBI Taxonomy" id="2993939"/>
    <lineage>
        <taxon>Bacteria</taxon>
        <taxon>Pseudomonadati</taxon>
        <taxon>Bacteroidota</taxon>
        <taxon>Flavobacteriia</taxon>
        <taxon>Flavobacteriales</taxon>
        <taxon>Flavobacteriaceae</taxon>
        <taxon>Lentiprolixibacter</taxon>
    </lineage>
</organism>
<dbReference type="RefSeq" id="WP_266010887.1">
    <property type="nucleotide sequence ID" value="NZ_JAPFQP010000001.1"/>
</dbReference>
<dbReference type="Pfam" id="PF02602">
    <property type="entry name" value="HEM4"/>
    <property type="match status" value="1"/>
</dbReference>
<dbReference type="Proteomes" id="UP001207116">
    <property type="component" value="Unassembled WGS sequence"/>
</dbReference>
<sequence>MRVLSTKILSDDQKEMLESFDLQYMEYEAISISYNAFDIPRDYDYLLITSQNAVRSLMVHLKSSSDPEHILTRSVFCVGSKTASLLGKVGLHVSHFEANAKALGQYLIEHHPNCSFLFLCGDKRREELPALLNEHEISYQEKLVYETSLNAVALETSYDAYLFFSPSAVKSFAMKNKPANGVSYCIGHTTAEAANLLGLPVFISESPTVESVLDCLIQNLNKR</sequence>
<evidence type="ECO:0000313" key="2">
    <source>
        <dbReference type="EMBL" id="MCX2718666.1"/>
    </source>
</evidence>
<evidence type="ECO:0000313" key="3">
    <source>
        <dbReference type="Proteomes" id="UP001207116"/>
    </source>
</evidence>
<dbReference type="InterPro" id="IPR039793">
    <property type="entry name" value="UROS/Hem4"/>
</dbReference>
<evidence type="ECO:0000259" key="1">
    <source>
        <dbReference type="Pfam" id="PF02602"/>
    </source>
</evidence>
<dbReference type="Gene3D" id="3.40.50.10090">
    <property type="match status" value="2"/>
</dbReference>
<dbReference type="GO" id="GO:0005829">
    <property type="term" value="C:cytosol"/>
    <property type="evidence" value="ECO:0007669"/>
    <property type="project" value="TreeGrafter"/>
</dbReference>